<reference evidence="11 12" key="1">
    <citation type="submission" date="2016-10" db="EMBL/GenBank/DDBJ databases">
        <authorList>
            <person name="de Groot N.N."/>
        </authorList>
    </citation>
    <scope>NUCLEOTIDE SEQUENCE [LARGE SCALE GENOMIC DNA]</scope>
    <source>
        <strain evidence="11 12">AR32</strain>
    </source>
</reference>
<evidence type="ECO:0000256" key="5">
    <source>
        <dbReference type="ARBA" id="ARBA00023125"/>
    </source>
</evidence>
<dbReference type="SUPFAM" id="SSF46689">
    <property type="entry name" value="Homeodomain-like"/>
    <property type="match status" value="1"/>
</dbReference>
<dbReference type="InterPro" id="IPR036890">
    <property type="entry name" value="HATPase_C_sf"/>
</dbReference>
<dbReference type="SUPFAM" id="SSF63829">
    <property type="entry name" value="Calcium-dependent phosphotriesterase"/>
    <property type="match status" value="1"/>
</dbReference>
<dbReference type="InterPro" id="IPR004358">
    <property type="entry name" value="Sig_transdc_His_kin-like_C"/>
</dbReference>
<protein>
    <recommendedName>
        <fullName evidence="2">histidine kinase</fullName>
        <ecNumber evidence="2">2.7.13.3</ecNumber>
    </recommendedName>
</protein>
<evidence type="ECO:0000256" key="2">
    <source>
        <dbReference type="ARBA" id="ARBA00012438"/>
    </source>
</evidence>
<evidence type="ECO:0000313" key="12">
    <source>
        <dbReference type="Proteomes" id="UP000236735"/>
    </source>
</evidence>
<keyword evidence="11" id="KW-0808">Transferase</keyword>
<dbReference type="PROSITE" id="PS00041">
    <property type="entry name" value="HTH_ARAC_FAMILY_1"/>
    <property type="match status" value="1"/>
</dbReference>
<feature type="domain" description="Histidine kinase" evidence="9">
    <location>
        <begin position="843"/>
        <end position="1062"/>
    </location>
</feature>
<dbReference type="SMART" id="SM00342">
    <property type="entry name" value="HTH_ARAC"/>
    <property type="match status" value="1"/>
</dbReference>
<dbReference type="GO" id="GO:0043565">
    <property type="term" value="F:sequence-specific DNA binding"/>
    <property type="evidence" value="ECO:0007669"/>
    <property type="project" value="InterPro"/>
</dbReference>
<dbReference type="SMART" id="SM00387">
    <property type="entry name" value="HATPase_c"/>
    <property type="match status" value="1"/>
</dbReference>
<sequence>MYLCGLKLKSDMIKTTGQREIIVIMMAMITLLSCQKAATTQQRDKDEEHSVVVAQELSNSRVQCIAEDAAGQLWIGTFRGLNRYDGHEYHQYLCTDDSLGLPDNQIKDILCDQQGRLWVATVNGVCRYSRMDSFDRITVKSANLNTQKLLEDSKGRIYVYNGTEVLRLDEKEQAFLPCIGRQMERQSWTWGNCIIDASDNILITESQRILVYDNETLKLKKEIPLGERYYFYSEILSNGLMVLSGYGFMMLYDTKSQHVVPLDAAMESRLMAHNSIIQAARLLENNTILLSTSHNGVFELNLLAHTLHGEGDTGFTLPVPDAMVTQVFQDSRKNVWLGTYDKGLFADYYYKEKFGGSDNYLNRVIENSSVLAVAMDKAKNLWISTLLKGVYVYHCESQKAESIPLQGLPAGEQKNAVTHIFCDRDGLLWLSTPSLVMKCRYEGGRLSILNQWTIMATMDFEQTDDGTIWLATSSNDIVGFPPNSNTPVVKQAFNADFCFIPSLLKLDNGQMLISAFFQKIVRMNPQTGKLSELDIPSMAQCIRRSVYIPTDMVQDSQGDVWIGTVSNGLLHYSLKTNQMTRIAGLSCSDVGSIEEDQQGNLWISTMKGLNRWDRKTGRITALYKADGIGGDEFCDRASCKLPNGSLVFGGTEGITMFNPADIDTLRQIPIRFCDLKIHNQLVRPSENGPIEALLDSCREVKLNYSENSISISFTALDFGEYERVRYYYKMDGFDHDWIDAGNTHTANYANLPSGHYTFRVKTTDSASDETNSDERTLSVVVKPAPANSWWAWLIYLALAASLAVYLYRNAKRVVAARRAARQAEMEKEQELRTNQMNMSFFANIAHEFRTPLTMIAGPVGQLARSVSLYDEDKNLLNVAQRSIQRMFKLVNQLMDFNKLENDTLRLNVEQIDVVKAMNDICDIFEFNAKEKGLTINRFGMEDSLTAWTDGDKLEKIVSNLLSNALKFTPRGGRIDVSLDVADNQVKVTIADTGKGLPENQLENIFKRYYQLDNQTKAVVNWGTGIGLYYSRRLAELHHGSLTASNRTEGTGAVFTLIYPMNEDAYSDEERRPLEGDGSLAINALLPVDAASGSSAYDTTEDHRPTILVVDDDTEIINYMRLLFSRDYRLITCLDADTALEEMRAEEPNLVLSDVAMPGKDGYELCHEIKQDIQLCHIPVILVTAKITAENQVEGLSVGADAYVTKPFEPTVLSALIQSQLKNRDRIRKLLTKATTTEDEGVDNALSDQDKHFMEELYKLMEEELSNSELDVTRITKLLLISRTKLYYKIKGLTGETPSNFFRTYKLNRAAELLKSGKYTVSEISDKCGFSTQSHFSVVFKKHFGVTPSEYTKSN</sequence>
<dbReference type="InterPro" id="IPR003661">
    <property type="entry name" value="HisK_dim/P_dom"/>
</dbReference>
<dbReference type="PANTHER" id="PTHR43547">
    <property type="entry name" value="TWO-COMPONENT HISTIDINE KINASE"/>
    <property type="match status" value="1"/>
</dbReference>
<dbReference type="InterPro" id="IPR009057">
    <property type="entry name" value="Homeodomain-like_sf"/>
</dbReference>
<dbReference type="CDD" id="cd00082">
    <property type="entry name" value="HisKA"/>
    <property type="match status" value="1"/>
</dbReference>
<dbReference type="Pfam" id="PF02518">
    <property type="entry name" value="HATPase_c"/>
    <property type="match status" value="1"/>
</dbReference>
<keyword evidence="3 7" id="KW-0597">Phosphoprotein</keyword>
<evidence type="ECO:0000256" key="1">
    <source>
        <dbReference type="ARBA" id="ARBA00000085"/>
    </source>
</evidence>
<dbReference type="Gene3D" id="2.60.40.10">
    <property type="entry name" value="Immunoglobulins"/>
    <property type="match status" value="1"/>
</dbReference>
<dbReference type="InterPro" id="IPR011047">
    <property type="entry name" value="Quinoprotein_ADH-like_sf"/>
</dbReference>
<dbReference type="EMBL" id="FNUV01000001">
    <property type="protein sequence ID" value="SEF41611.1"/>
    <property type="molecule type" value="Genomic_DNA"/>
</dbReference>
<dbReference type="InterPro" id="IPR001789">
    <property type="entry name" value="Sig_transdc_resp-reg_receiver"/>
</dbReference>
<dbReference type="CDD" id="cd17574">
    <property type="entry name" value="REC_OmpR"/>
    <property type="match status" value="1"/>
</dbReference>
<evidence type="ECO:0000313" key="11">
    <source>
        <dbReference type="EMBL" id="SEF41611.1"/>
    </source>
</evidence>
<keyword evidence="6" id="KW-0804">Transcription</keyword>
<name>A0A1H5RVS1_XYLRU</name>
<dbReference type="Pfam" id="PF07494">
    <property type="entry name" value="Reg_prop"/>
    <property type="match status" value="3"/>
</dbReference>
<feature type="domain" description="HTH araC/xylS-type" evidence="8">
    <location>
        <begin position="1254"/>
        <end position="1353"/>
    </location>
</feature>
<dbReference type="SUPFAM" id="SSF50998">
    <property type="entry name" value="Quinoprotein alcohol dehydrogenase-like"/>
    <property type="match status" value="1"/>
</dbReference>
<dbReference type="InterPro" id="IPR018062">
    <property type="entry name" value="HTH_AraC-typ_CS"/>
</dbReference>
<gene>
    <name evidence="11" type="ORF">SAMN05216354_0322</name>
</gene>
<dbReference type="InterPro" id="IPR005467">
    <property type="entry name" value="His_kinase_dom"/>
</dbReference>
<dbReference type="Pfam" id="PF00512">
    <property type="entry name" value="HisKA"/>
    <property type="match status" value="1"/>
</dbReference>
<dbReference type="PANTHER" id="PTHR43547:SF2">
    <property type="entry name" value="HYBRID SIGNAL TRANSDUCTION HISTIDINE KINASE C"/>
    <property type="match status" value="1"/>
</dbReference>
<dbReference type="Pfam" id="PF12833">
    <property type="entry name" value="HTH_18"/>
    <property type="match status" value="1"/>
</dbReference>
<keyword evidence="4" id="KW-0805">Transcription regulation</keyword>
<feature type="modified residue" description="4-aspartylphosphate" evidence="7">
    <location>
        <position position="1153"/>
    </location>
</feature>
<dbReference type="InterPro" id="IPR013783">
    <property type="entry name" value="Ig-like_fold"/>
</dbReference>
<keyword evidence="5" id="KW-0238">DNA-binding</keyword>
<evidence type="ECO:0000259" key="10">
    <source>
        <dbReference type="PROSITE" id="PS50110"/>
    </source>
</evidence>
<dbReference type="Gene3D" id="1.10.287.130">
    <property type="match status" value="1"/>
</dbReference>
<dbReference type="SUPFAM" id="SSF52172">
    <property type="entry name" value="CheY-like"/>
    <property type="match status" value="1"/>
</dbReference>
<evidence type="ECO:0000256" key="4">
    <source>
        <dbReference type="ARBA" id="ARBA00023015"/>
    </source>
</evidence>
<dbReference type="Gene3D" id="3.30.565.10">
    <property type="entry name" value="Histidine kinase-like ATPase, C-terminal domain"/>
    <property type="match status" value="1"/>
</dbReference>
<dbReference type="PROSITE" id="PS50109">
    <property type="entry name" value="HIS_KIN"/>
    <property type="match status" value="1"/>
</dbReference>
<dbReference type="InterPro" id="IPR015943">
    <property type="entry name" value="WD40/YVTN_repeat-like_dom_sf"/>
</dbReference>
<dbReference type="PROSITE" id="PS51257">
    <property type="entry name" value="PROKAR_LIPOPROTEIN"/>
    <property type="match status" value="1"/>
</dbReference>
<dbReference type="InterPro" id="IPR011006">
    <property type="entry name" value="CheY-like_superfamily"/>
</dbReference>
<keyword evidence="11" id="KW-0418">Kinase</keyword>
<dbReference type="PROSITE" id="PS50110">
    <property type="entry name" value="RESPONSE_REGULATORY"/>
    <property type="match status" value="1"/>
</dbReference>
<dbReference type="InterPro" id="IPR011123">
    <property type="entry name" value="Y_Y_Y"/>
</dbReference>
<dbReference type="SUPFAM" id="SSF47384">
    <property type="entry name" value="Homodimeric domain of signal transducing histidine kinase"/>
    <property type="match status" value="1"/>
</dbReference>
<dbReference type="InterPro" id="IPR018060">
    <property type="entry name" value="HTH_AraC"/>
</dbReference>
<organism evidence="11 12">
    <name type="scientific">Xylanibacter ruminicola</name>
    <name type="common">Prevotella ruminicola</name>
    <dbReference type="NCBI Taxonomy" id="839"/>
    <lineage>
        <taxon>Bacteria</taxon>
        <taxon>Pseudomonadati</taxon>
        <taxon>Bacteroidota</taxon>
        <taxon>Bacteroidia</taxon>
        <taxon>Bacteroidales</taxon>
        <taxon>Prevotellaceae</taxon>
        <taxon>Xylanibacter</taxon>
    </lineage>
</organism>
<evidence type="ECO:0000259" key="9">
    <source>
        <dbReference type="PROSITE" id="PS50109"/>
    </source>
</evidence>
<dbReference type="Gene3D" id="3.40.50.2300">
    <property type="match status" value="1"/>
</dbReference>
<dbReference type="SMART" id="SM00388">
    <property type="entry name" value="HisKA"/>
    <property type="match status" value="1"/>
</dbReference>
<dbReference type="SMART" id="SM00448">
    <property type="entry name" value="REC"/>
    <property type="match status" value="1"/>
</dbReference>
<proteinExistence type="predicted"/>
<dbReference type="SUPFAM" id="SSF55874">
    <property type="entry name" value="ATPase domain of HSP90 chaperone/DNA topoisomerase II/histidine kinase"/>
    <property type="match status" value="1"/>
</dbReference>
<dbReference type="PROSITE" id="PS01124">
    <property type="entry name" value="HTH_ARAC_FAMILY_2"/>
    <property type="match status" value="1"/>
</dbReference>
<dbReference type="CDD" id="cd00075">
    <property type="entry name" value="HATPase"/>
    <property type="match status" value="1"/>
</dbReference>
<dbReference type="Pfam" id="PF07495">
    <property type="entry name" value="Y_Y_Y"/>
    <property type="match status" value="1"/>
</dbReference>
<dbReference type="GO" id="GO:0000155">
    <property type="term" value="F:phosphorelay sensor kinase activity"/>
    <property type="evidence" value="ECO:0007669"/>
    <property type="project" value="InterPro"/>
</dbReference>
<dbReference type="EC" id="2.7.13.3" evidence="2"/>
<dbReference type="Gene3D" id="1.10.10.60">
    <property type="entry name" value="Homeodomain-like"/>
    <property type="match status" value="1"/>
</dbReference>
<evidence type="ECO:0000256" key="3">
    <source>
        <dbReference type="ARBA" id="ARBA00022553"/>
    </source>
</evidence>
<dbReference type="Proteomes" id="UP000236735">
    <property type="component" value="Unassembled WGS sequence"/>
</dbReference>
<dbReference type="InterPro" id="IPR003594">
    <property type="entry name" value="HATPase_dom"/>
</dbReference>
<evidence type="ECO:0000256" key="7">
    <source>
        <dbReference type="PROSITE-ProRule" id="PRU00169"/>
    </source>
</evidence>
<evidence type="ECO:0000256" key="6">
    <source>
        <dbReference type="ARBA" id="ARBA00023163"/>
    </source>
</evidence>
<dbReference type="Pfam" id="PF00072">
    <property type="entry name" value="Response_reg"/>
    <property type="match status" value="1"/>
</dbReference>
<evidence type="ECO:0000259" key="8">
    <source>
        <dbReference type="PROSITE" id="PS01124"/>
    </source>
</evidence>
<dbReference type="GO" id="GO:0003700">
    <property type="term" value="F:DNA-binding transcription factor activity"/>
    <property type="evidence" value="ECO:0007669"/>
    <property type="project" value="InterPro"/>
</dbReference>
<accession>A0A1H5RVS1</accession>
<feature type="domain" description="Response regulatory" evidence="10">
    <location>
        <begin position="1105"/>
        <end position="1220"/>
    </location>
</feature>
<comment type="catalytic activity">
    <reaction evidence="1">
        <text>ATP + protein L-histidine = ADP + protein N-phospho-L-histidine.</text>
        <dbReference type="EC" id="2.7.13.3"/>
    </reaction>
</comment>
<dbReference type="PRINTS" id="PR00344">
    <property type="entry name" value="BCTRLSENSOR"/>
</dbReference>
<dbReference type="InterPro" id="IPR036097">
    <property type="entry name" value="HisK_dim/P_sf"/>
</dbReference>
<dbReference type="Gene3D" id="2.130.10.10">
    <property type="entry name" value="YVTN repeat-like/Quinoprotein amine dehydrogenase"/>
    <property type="match status" value="4"/>
</dbReference>
<dbReference type="InterPro" id="IPR011110">
    <property type="entry name" value="Reg_prop"/>
</dbReference>